<proteinExistence type="predicted"/>
<sequence>MNGTQMRSTGPLHLLGVFYVGMAGIALYGQSDGLMTWVGVNRPVALAVALAVELLAAVLFAFADWRRTQHGEQAVAARLLSVAVALGVAAMNFYGHEGSVGTCALYTGASLAGYAVWVLHTNARRRDSLRAAGKLTGQPPVYGLGLWLRMPRTVWRARTLATANTALGVHDSIGAALSEKATTDRHRAIAAALRRKLSASLDSVSADIAMVSYDLEEVAARLAASVDYGRLTGLLAADIDPDRINGGQPSVTAAMAQPATDGEADKPQRTIPARAPRTRTAKPDAAARVAVALAENPTGTQKDIARAAKTTDRTVRRVLSANRADTATAVDADTASTNVGTAELVEVTR</sequence>
<keyword evidence="2" id="KW-1133">Transmembrane helix</keyword>
<dbReference type="RefSeq" id="WP_184836453.1">
    <property type="nucleotide sequence ID" value="NZ_JACHMN010000002.1"/>
</dbReference>
<evidence type="ECO:0000313" key="3">
    <source>
        <dbReference type="EMBL" id="MBB5869674.1"/>
    </source>
</evidence>
<feature type="region of interest" description="Disordered" evidence="1">
    <location>
        <begin position="246"/>
        <end position="269"/>
    </location>
</feature>
<feature type="transmembrane region" description="Helical" evidence="2">
    <location>
        <begin position="99"/>
        <end position="120"/>
    </location>
</feature>
<evidence type="ECO:0008006" key="5">
    <source>
        <dbReference type="Google" id="ProtNLM"/>
    </source>
</evidence>
<comment type="caution">
    <text evidence="3">The sequence shown here is derived from an EMBL/GenBank/DDBJ whole genome shotgun (WGS) entry which is preliminary data.</text>
</comment>
<feature type="transmembrane region" description="Helical" evidence="2">
    <location>
        <begin position="75"/>
        <end position="93"/>
    </location>
</feature>
<evidence type="ECO:0000256" key="2">
    <source>
        <dbReference type="SAM" id="Phobius"/>
    </source>
</evidence>
<evidence type="ECO:0000256" key="1">
    <source>
        <dbReference type="SAM" id="MobiDB-lite"/>
    </source>
</evidence>
<feature type="transmembrane region" description="Helical" evidence="2">
    <location>
        <begin position="12"/>
        <end position="31"/>
    </location>
</feature>
<dbReference type="AlphaFoldDB" id="A0A841BN31"/>
<gene>
    <name evidence="3" type="ORF">F4553_003053</name>
</gene>
<evidence type="ECO:0000313" key="4">
    <source>
        <dbReference type="Proteomes" id="UP000587527"/>
    </source>
</evidence>
<reference evidence="3 4" key="1">
    <citation type="submission" date="2020-08" db="EMBL/GenBank/DDBJ databases">
        <title>Sequencing the genomes of 1000 actinobacteria strains.</title>
        <authorList>
            <person name="Klenk H.-P."/>
        </authorList>
    </citation>
    <scope>NUCLEOTIDE SEQUENCE [LARGE SCALE GENOMIC DNA]</scope>
    <source>
        <strain evidence="3 4">DSM 45362</strain>
    </source>
</reference>
<accession>A0A841BN31</accession>
<name>A0A841BN31_9ACTN</name>
<organism evidence="3 4">
    <name type="scientific">Allocatelliglobosispora scoriae</name>
    <dbReference type="NCBI Taxonomy" id="643052"/>
    <lineage>
        <taxon>Bacteria</taxon>
        <taxon>Bacillati</taxon>
        <taxon>Actinomycetota</taxon>
        <taxon>Actinomycetes</taxon>
        <taxon>Micromonosporales</taxon>
        <taxon>Micromonosporaceae</taxon>
        <taxon>Allocatelliglobosispora</taxon>
    </lineage>
</organism>
<protein>
    <recommendedName>
        <fullName evidence="5">DUF2637 domain-containing protein</fullName>
    </recommendedName>
</protein>
<keyword evidence="2" id="KW-0812">Transmembrane</keyword>
<keyword evidence="2" id="KW-0472">Membrane</keyword>
<dbReference type="EMBL" id="JACHMN010000002">
    <property type="protein sequence ID" value="MBB5869674.1"/>
    <property type="molecule type" value="Genomic_DNA"/>
</dbReference>
<dbReference type="Proteomes" id="UP000587527">
    <property type="component" value="Unassembled WGS sequence"/>
</dbReference>
<keyword evidence="4" id="KW-1185">Reference proteome</keyword>
<feature type="transmembrane region" description="Helical" evidence="2">
    <location>
        <begin position="43"/>
        <end position="63"/>
    </location>
</feature>